<keyword evidence="4" id="KW-1133">Transmembrane helix</keyword>
<evidence type="ECO:0000256" key="4">
    <source>
        <dbReference type="ARBA" id="ARBA00022989"/>
    </source>
</evidence>
<dbReference type="GO" id="GO:0016020">
    <property type="term" value="C:membrane"/>
    <property type="evidence" value="ECO:0007669"/>
    <property type="project" value="UniProtKB-SubCell"/>
</dbReference>
<accession>A0A7C3Z2F4</accession>
<comment type="subcellular location">
    <subcellularLocation>
        <location evidence="1">Membrane</location>
        <topology evidence="1">Single-pass membrane protein</topology>
    </subcellularLocation>
</comment>
<gene>
    <name evidence="6" type="ORF">ENX07_06290</name>
</gene>
<dbReference type="PANTHER" id="PTHR34478:SF2">
    <property type="entry name" value="MEMBRANE PROTEIN"/>
    <property type="match status" value="1"/>
</dbReference>
<sequence length="180" mass="20591">MSLVIILLVLVALYLLFTYNSLVVKRNQLKNAWYSIDVQLKRRYDLIPNLVETVKGYAAHEREIFERVAEARARAMGAKTPREAAEANEGLSSVLKSLFAVVEAYPSLKANENFLRLQEELSATENKIAFARQFYNDTVMAYNVLCQKFPSNIIASLFNFRPEEFYAIPEGEKEAPKVKF</sequence>
<comment type="similarity">
    <text evidence="2">Belongs to the LemA family.</text>
</comment>
<protein>
    <submittedName>
        <fullName evidence="6">LemA family protein</fullName>
    </submittedName>
</protein>
<dbReference type="PANTHER" id="PTHR34478">
    <property type="entry name" value="PROTEIN LEMA"/>
    <property type="match status" value="1"/>
</dbReference>
<dbReference type="Gene3D" id="1.20.1440.20">
    <property type="entry name" value="LemA-like domain"/>
    <property type="match status" value="1"/>
</dbReference>
<dbReference type="EMBL" id="DTMQ01000040">
    <property type="protein sequence ID" value="HGE99660.1"/>
    <property type="molecule type" value="Genomic_DNA"/>
</dbReference>
<proteinExistence type="inferred from homology"/>
<dbReference type="InterPro" id="IPR023353">
    <property type="entry name" value="LemA-like_dom_sf"/>
</dbReference>
<organism evidence="6">
    <name type="scientific">candidate division WOR-3 bacterium</name>
    <dbReference type="NCBI Taxonomy" id="2052148"/>
    <lineage>
        <taxon>Bacteria</taxon>
        <taxon>Bacteria division WOR-3</taxon>
    </lineage>
</organism>
<evidence type="ECO:0000256" key="2">
    <source>
        <dbReference type="ARBA" id="ARBA00008854"/>
    </source>
</evidence>
<comment type="caution">
    <text evidence="6">The sequence shown here is derived from an EMBL/GenBank/DDBJ whole genome shotgun (WGS) entry which is preliminary data.</text>
</comment>
<keyword evidence="3" id="KW-0812">Transmembrane</keyword>
<evidence type="ECO:0000256" key="5">
    <source>
        <dbReference type="ARBA" id="ARBA00023136"/>
    </source>
</evidence>
<dbReference type="InterPro" id="IPR007156">
    <property type="entry name" value="MamQ_LemA"/>
</dbReference>
<evidence type="ECO:0000313" key="6">
    <source>
        <dbReference type="EMBL" id="HGE99660.1"/>
    </source>
</evidence>
<evidence type="ECO:0000256" key="3">
    <source>
        <dbReference type="ARBA" id="ARBA00022692"/>
    </source>
</evidence>
<evidence type="ECO:0000256" key="1">
    <source>
        <dbReference type="ARBA" id="ARBA00004167"/>
    </source>
</evidence>
<dbReference type="SUPFAM" id="SSF140478">
    <property type="entry name" value="LemA-like"/>
    <property type="match status" value="1"/>
</dbReference>
<keyword evidence="5" id="KW-0472">Membrane</keyword>
<reference evidence="6" key="1">
    <citation type="journal article" date="2020" name="mSystems">
        <title>Genome- and Community-Level Interaction Insights into Carbon Utilization and Element Cycling Functions of Hydrothermarchaeota in Hydrothermal Sediment.</title>
        <authorList>
            <person name="Zhou Z."/>
            <person name="Liu Y."/>
            <person name="Xu W."/>
            <person name="Pan J."/>
            <person name="Luo Z.H."/>
            <person name="Li M."/>
        </authorList>
    </citation>
    <scope>NUCLEOTIDE SEQUENCE [LARGE SCALE GENOMIC DNA]</scope>
    <source>
        <strain evidence="6">SpSt-906</strain>
    </source>
</reference>
<dbReference type="Pfam" id="PF04011">
    <property type="entry name" value="LemA"/>
    <property type="match status" value="1"/>
</dbReference>
<name>A0A7C3Z2F4_UNCW3</name>
<dbReference type="AlphaFoldDB" id="A0A7C3Z2F4"/>